<proteinExistence type="predicted"/>
<organism evidence="2">
    <name type="scientific">marine metagenome</name>
    <dbReference type="NCBI Taxonomy" id="408172"/>
    <lineage>
        <taxon>unclassified sequences</taxon>
        <taxon>metagenomes</taxon>
        <taxon>ecological metagenomes</taxon>
    </lineage>
</organism>
<name>A0A382YQF3_9ZZZZ</name>
<accession>A0A382YQF3</accession>
<reference evidence="2" key="1">
    <citation type="submission" date="2018-05" db="EMBL/GenBank/DDBJ databases">
        <authorList>
            <person name="Lanie J.A."/>
            <person name="Ng W.-L."/>
            <person name="Kazmierczak K.M."/>
            <person name="Andrzejewski T.M."/>
            <person name="Davidsen T.M."/>
            <person name="Wayne K.J."/>
            <person name="Tettelin H."/>
            <person name="Glass J.I."/>
            <person name="Rusch D."/>
            <person name="Podicherti R."/>
            <person name="Tsui H.-C.T."/>
            <person name="Winkler M.E."/>
        </authorList>
    </citation>
    <scope>NUCLEOTIDE SEQUENCE</scope>
</reference>
<evidence type="ECO:0000259" key="1">
    <source>
        <dbReference type="Pfam" id="PF14240"/>
    </source>
</evidence>
<dbReference type="InterPro" id="IPR025924">
    <property type="entry name" value="YHYH_dom"/>
</dbReference>
<evidence type="ECO:0000313" key="2">
    <source>
        <dbReference type="EMBL" id="SVD85434.1"/>
    </source>
</evidence>
<dbReference type="Pfam" id="PF14240">
    <property type="entry name" value="YHYH"/>
    <property type="match status" value="1"/>
</dbReference>
<feature type="domain" description="YHYH" evidence="1">
    <location>
        <begin position="3"/>
        <end position="210"/>
    </location>
</feature>
<dbReference type="AlphaFoldDB" id="A0A382YQF3"/>
<protein>
    <recommendedName>
        <fullName evidence="1">YHYH domain-containing protein</fullName>
    </recommendedName>
</protein>
<sequence>MFPTKAAAFTTNIWKANVVLLNGGAVDILPAACYGEGNNPLGDEKIGCGPDQIDHPWRYDAMSPLNGFGTDIHNAHVQPDGMYHYHANPNAIFENDCSKISTASPVIGFAADGFPVFGSCINDNGSIRNARSSYQLKDDGGPRQAVSGYATPTAGTGSIASSNYDGQFRGDYEYVAGLGDLDECNGMTVDGQYGYYITDTFPWVLACYAGTPDASFNPTPTGPPPP</sequence>
<gene>
    <name evidence="2" type="ORF">METZ01_LOCUS438288</name>
</gene>
<dbReference type="EMBL" id="UINC01177669">
    <property type="protein sequence ID" value="SVD85434.1"/>
    <property type="molecule type" value="Genomic_DNA"/>
</dbReference>